<evidence type="ECO:0000313" key="3">
    <source>
        <dbReference type="Proteomes" id="UP001046870"/>
    </source>
</evidence>
<proteinExistence type="predicted"/>
<protein>
    <submittedName>
        <fullName evidence="2">Uncharacterized protein</fullName>
    </submittedName>
</protein>
<keyword evidence="1" id="KW-0472">Membrane</keyword>
<organism evidence="2 3">
    <name type="scientific">Megalops atlanticus</name>
    <name type="common">Tarpon</name>
    <name type="synonym">Clupea gigantea</name>
    <dbReference type="NCBI Taxonomy" id="7932"/>
    <lineage>
        <taxon>Eukaryota</taxon>
        <taxon>Metazoa</taxon>
        <taxon>Chordata</taxon>
        <taxon>Craniata</taxon>
        <taxon>Vertebrata</taxon>
        <taxon>Euteleostomi</taxon>
        <taxon>Actinopterygii</taxon>
        <taxon>Neopterygii</taxon>
        <taxon>Teleostei</taxon>
        <taxon>Elopiformes</taxon>
        <taxon>Megalopidae</taxon>
        <taxon>Megalops</taxon>
    </lineage>
</organism>
<evidence type="ECO:0000313" key="2">
    <source>
        <dbReference type="EMBL" id="KAG7467895.1"/>
    </source>
</evidence>
<dbReference type="AlphaFoldDB" id="A0A9D3PTK6"/>
<dbReference type="Proteomes" id="UP001046870">
    <property type="component" value="Chromosome 11"/>
</dbReference>
<feature type="transmembrane region" description="Helical" evidence="1">
    <location>
        <begin position="56"/>
        <end position="76"/>
    </location>
</feature>
<evidence type="ECO:0000256" key="1">
    <source>
        <dbReference type="SAM" id="Phobius"/>
    </source>
</evidence>
<accession>A0A9D3PTK6</accession>
<reference evidence="2" key="1">
    <citation type="submission" date="2021-01" db="EMBL/GenBank/DDBJ databases">
        <authorList>
            <person name="Zahm M."/>
            <person name="Roques C."/>
            <person name="Cabau C."/>
            <person name="Klopp C."/>
            <person name="Donnadieu C."/>
            <person name="Jouanno E."/>
            <person name="Lampietro C."/>
            <person name="Louis A."/>
            <person name="Herpin A."/>
            <person name="Echchiki A."/>
            <person name="Berthelot C."/>
            <person name="Parey E."/>
            <person name="Roest-Crollius H."/>
            <person name="Braasch I."/>
            <person name="Postlethwait J."/>
            <person name="Bobe J."/>
            <person name="Montfort J."/>
            <person name="Bouchez O."/>
            <person name="Begum T."/>
            <person name="Mejri S."/>
            <person name="Adams A."/>
            <person name="Chen W.-J."/>
            <person name="Guiguen Y."/>
        </authorList>
    </citation>
    <scope>NUCLEOTIDE SEQUENCE</scope>
    <source>
        <strain evidence="2">YG-15Mar2019-1</strain>
        <tissue evidence="2">Brain</tissue>
    </source>
</reference>
<name>A0A9D3PTK6_MEGAT</name>
<gene>
    <name evidence="2" type="ORF">MATL_G00137050</name>
</gene>
<keyword evidence="1" id="KW-0812">Transmembrane</keyword>
<keyword evidence="1" id="KW-1133">Transmembrane helix</keyword>
<comment type="caution">
    <text evidence="2">The sequence shown here is derived from an EMBL/GenBank/DDBJ whole genome shotgun (WGS) entry which is preliminary data.</text>
</comment>
<sequence length="80" mass="8736">MVLPFNCTVISVLQLAQAPILLLKTLPASCVFLSLVPEGVQPHPNKACMKLHSKSLILLTLVFTMYLLCSCNAYKVSTLC</sequence>
<dbReference type="EMBL" id="JAFDVH010000011">
    <property type="protein sequence ID" value="KAG7467895.1"/>
    <property type="molecule type" value="Genomic_DNA"/>
</dbReference>
<keyword evidence="3" id="KW-1185">Reference proteome</keyword>